<dbReference type="CDD" id="cd00144">
    <property type="entry name" value="MPP_PPP_family"/>
    <property type="match status" value="1"/>
</dbReference>
<organism evidence="2 3">
    <name type="scientific">Kosmotoga olearia (strain ATCC BAA-1733 / DSM 21960 / TBF 19.5.1)</name>
    <dbReference type="NCBI Taxonomy" id="521045"/>
    <lineage>
        <taxon>Bacteria</taxon>
        <taxon>Thermotogati</taxon>
        <taxon>Thermotogota</taxon>
        <taxon>Thermotogae</taxon>
        <taxon>Kosmotogales</taxon>
        <taxon>Kosmotogaceae</taxon>
        <taxon>Kosmotoga</taxon>
    </lineage>
</organism>
<dbReference type="GO" id="GO:0005737">
    <property type="term" value="C:cytoplasm"/>
    <property type="evidence" value="ECO:0007669"/>
    <property type="project" value="TreeGrafter"/>
</dbReference>
<dbReference type="Pfam" id="PF00149">
    <property type="entry name" value="Metallophos"/>
    <property type="match status" value="1"/>
</dbReference>
<gene>
    <name evidence="2" type="ordered locus">Kole_0392</name>
</gene>
<dbReference type="InterPro" id="IPR029052">
    <property type="entry name" value="Metallo-depent_PP-like"/>
</dbReference>
<dbReference type="Proteomes" id="UP000002382">
    <property type="component" value="Chromosome"/>
</dbReference>
<dbReference type="PRINTS" id="PR00114">
    <property type="entry name" value="STPHPHTASE"/>
</dbReference>
<sequence length="208" mass="23990">MIYAIGDIHGCLESLKKLIEKINPSRTDMLIFVGDYIDRGPNSKGVVDFLIKLSRSRKCIFIRGNHEQMLLDYLNGGKTRKLWHFNGMEYTINSYGGIDKIPEKHIRFFEKTILFHETDEYVFVHAGVRPGIPLNKQKDGDLLWIRDEFIYAEWPVKDKVVIFGHTPVLQEPLIMKDKIGIDTGCVYGGKLTALRLDDMCFFSVKSIF</sequence>
<protein>
    <submittedName>
        <fullName evidence="2">Metallophosphoesterase</fullName>
    </submittedName>
</protein>
<dbReference type="OrthoDB" id="384253at2"/>
<dbReference type="GO" id="GO:0110154">
    <property type="term" value="P:RNA decapping"/>
    <property type="evidence" value="ECO:0007669"/>
    <property type="project" value="TreeGrafter"/>
</dbReference>
<dbReference type="GO" id="GO:0016791">
    <property type="term" value="F:phosphatase activity"/>
    <property type="evidence" value="ECO:0007669"/>
    <property type="project" value="TreeGrafter"/>
</dbReference>
<keyword evidence="3" id="KW-1185">Reference proteome</keyword>
<dbReference type="InterPro" id="IPR050126">
    <property type="entry name" value="Ap4A_hydrolase"/>
</dbReference>
<reference evidence="2 3" key="2">
    <citation type="journal article" date="2011" name="J. Bacteriol.">
        <title>Genome Sequence of Kosmotoga olearia Strain TBF 19.5.1, a Thermophilic Bacterium with a Wide Growth Temperature Range, Isolated from the Troll B Oil Platform in the North Sea.</title>
        <authorList>
            <person name="Swithers K.S."/>
            <person name="Dipippo J.L."/>
            <person name="Bruce D.C."/>
            <person name="Detter C."/>
            <person name="Tapia R."/>
            <person name="Han S."/>
            <person name="Goodwin L.A."/>
            <person name="Han J."/>
            <person name="Woyke T."/>
            <person name="Pitluck S."/>
            <person name="Pennacchio L."/>
            <person name="Nolan M."/>
            <person name="Mikhailova N."/>
            <person name="Land M.L."/>
            <person name="Nesbo C.L."/>
            <person name="Gogarten J.P."/>
            <person name="Noll K.M."/>
        </authorList>
    </citation>
    <scope>NUCLEOTIDE SEQUENCE [LARGE SCALE GENOMIC DNA]</scope>
    <source>
        <strain evidence="3">ATCC BAA-1733 / DSM 21960 / TBF 19.5.1</strain>
    </source>
</reference>
<dbReference type="HOGENOM" id="CLU_023125_4_0_0"/>
<name>C5CDU8_KOSOT</name>
<dbReference type="Gene3D" id="3.60.21.10">
    <property type="match status" value="1"/>
</dbReference>
<dbReference type="InterPro" id="IPR004843">
    <property type="entry name" value="Calcineurin-like_PHP"/>
</dbReference>
<dbReference type="PANTHER" id="PTHR42850:SF4">
    <property type="entry name" value="ZINC-DEPENDENT ENDOPOLYPHOSPHATASE"/>
    <property type="match status" value="1"/>
</dbReference>
<dbReference type="InterPro" id="IPR006186">
    <property type="entry name" value="Ser/Thr-sp_prot-phosphatase"/>
</dbReference>
<evidence type="ECO:0000259" key="1">
    <source>
        <dbReference type="Pfam" id="PF00149"/>
    </source>
</evidence>
<dbReference type="EMBL" id="CP001634">
    <property type="protein sequence ID" value="ACR79117.1"/>
    <property type="molecule type" value="Genomic_DNA"/>
</dbReference>
<proteinExistence type="predicted"/>
<feature type="domain" description="Calcineurin-like phosphoesterase" evidence="1">
    <location>
        <begin position="2"/>
        <end position="169"/>
    </location>
</feature>
<dbReference type="AlphaFoldDB" id="C5CDU8"/>
<dbReference type="GO" id="GO:0008803">
    <property type="term" value="F:bis(5'-nucleosyl)-tetraphosphatase (symmetrical) activity"/>
    <property type="evidence" value="ECO:0007669"/>
    <property type="project" value="TreeGrafter"/>
</dbReference>
<accession>C5CDU8</accession>
<dbReference type="SUPFAM" id="SSF56300">
    <property type="entry name" value="Metallo-dependent phosphatases"/>
    <property type="match status" value="1"/>
</dbReference>
<evidence type="ECO:0000313" key="2">
    <source>
        <dbReference type="EMBL" id="ACR79117.1"/>
    </source>
</evidence>
<dbReference type="STRING" id="521045.Kole_0392"/>
<dbReference type="KEGG" id="kol:Kole_0392"/>
<dbReference type="PANTHER" id="PTHR42850">
    <property type="entry name" value="METALLOPHOSPHOESTERASE"/>
    <property type="match status" value="1"/>
</dbReference>
<dbReference type="eggNOG" id="COG0639">
    <property type="taxonomic scope" value="Bacteria"/>
</dbReference>
<evidence type="ECO:0000313" key="3">
    <source>
        <dbReference type="Proteomes" id="UP000002382"/>
    </source>
</evidence>
<dbReference type="RefSeq" id="WP_012744904.1">
    <property type="nucleotide sequence ID" value="NC_012785.1"/>
</dbReference>
<reference evidence="2 3" key="1">
    <citation type="submission" date="2009-06" db="EMBL/GenBank/DDBJ databases">
        <title>Complete sequence of Thermotogales bacterium TBF 19.5.1.</title>
        <authorList>
            <consortium name="US DOE Joint Genome Institute"/>
            <person name="Lucas S."/>
            <person name="Copeland A."/>
            <person name="Lapidus A."/>
            <person name="Glavina del Rio T."/>
            <person name="Tice H."/>
            <person name="Bruce D."/>
            <person name="Goodwin L."/>
            <person name="Pitluck S."/>
            <person name="Chertkov O."/>
            <person name="Brettin T."/>
            <person name="Detter J.C."/>
            <person name="Han C."/>
            <person name="Schmutz J."/>
            <person name="Larimer F."/>
            <person name="Land M."/>
            <person name="Hauser L."/>
            <person name="Kyrpides N."/>
            <person name="Ovchinnikova G."/>
            <person name="Noll K."/>
        </authorList>
    </citation>
    <scope>NUCLEOTIDE SEQUENCE [LARGE SCALE GENOMIC DNA]</scope>
    <source>
        <strain evidence="3">ATCC BAA-1733 / DSM 21960 / TBF 19.5.1</strain>
    </source>
</reference>